<feature type="region of interest" description="Disordered" evidence="1">
    <location>
        <begin position="43"/>
        <end position="73"/>
    </location>
</feature>
<evidence type="ECO:0000256" key="1">
    <source>
        <dbReference type="SAM" id="MobiDB-lite"/>
    </source>
</evidence>
<protein>
    <submittedName>
        <fullName evidence="2">Uncharacterized protein</fullName>
    </submittedName>
</protein>
<dbReference type="Proteomes" id="UP000765509">
    <property type="component" value="Unassembled WGS sequence"/>
</dbReference>
<reference evidence="2" key="1">
    <citation type="submission" date="2021-03" db="EMBL/GenBank/DDBJ databases">
        <title>Draft genome sequence of rust myrtle Austropuccinia psidii MF-1, a brazilian biotype.</title>
        <authorList>
            <person name="Quecine M.C."/>
            <person name="Pachon D.M.R."/>
            <person name="Bonatelli M.L."/>
            <person name="Correr F.H."/>
            <person name="Franceschini L.M."/>
            <person name="Leite T.F."/>
            <person name="Margarido G.R.A."/>
            <person name="Almeida C.A."/>
            <person name="Ferrarezi J.A."/>
            <person name="Labate C.A."/>
        </authorList>
    </citation>
    <scope>NUCLEOTIDE SEQUENCE</scope>
    <source>
        <strain evidence="2">MF-1</strain>
    </source>
</reference>
<proteinExistence type="predicted"/>
<accession>A0A9Q3E335</accession>
<sequence>MELTNTALQEVVEDQFPCFEQMCAIFGDKQNIMGFNSFNSSLQRKKDNSNSNSSNCDSFSDSANSSSGEGRSVDALVTIDPGENQLHLGNSDSYTLTLASGGPKNLQVLHLRRLIPVIQALLLLLLNA</sequence>
<name>A0A9Q3E335_9BASI</name>
<dbReference type="EMBL" id="AVOT02024421">
    <property type="protein sequence ID" value="MBW0515070.1"/>
    <property type="molecule type" value="Genomic_DNA"/>
</dbReference>
<evidence type="ECO:0000313" key="2">
    <source>
        <dbReference type="EMBL" id="MBW0515070.1"/>
    </source>
</evidence>
<dbReference type="OrthoDB" id="2507256at2759"/>
<dbReference type="AlphaFoldDB" id="A0A9Q3E335"/>
<feature type="compositionally biased region" description="Low complexity" evidence="1">
    <location>
        <begin position="49"/>
        <end position="67"/>
    </location>
</feature>
<keyword evidence="3" id="KW-1185">Reference proteome</keyword>
<organism evidence="2 3">
    <name type="scientific">Austropuccinia psidii MF-1</name>
    <dbReference type="NCBI Taxonomy" id="1389203"/>
    <lineage>
        <taxon>Eukaryota</taxon>
        <taxon>Fungi</taxon>
        <taxon>Dikarya</taxon>
        <taxon>Basidiomycota</taxon>
        <taxon>Pucciniomycotina</taxon>
        <taxon>Pucciniomycetes</taxon>
        <taxon>Pucciniales</taxon>
        <taxon>Sphaerophragmiaceae</taxon>
        <taxon>Austropuccinia</taxon>
    </lineage>
</organism>
<gene>
    <name evidence="2" type="ORF">O181_054785</name>
</gene>
<evidence type="ECO:0000313" key="3">
    <source>
        <dbReference type="Proteomes" id="UP000765509"/>
    </source>
</evidence>
<comment type="caution">
    <text evidence="2">The sequence shown here is derived from an EMBL/GenBank/DDBJ whole genome shotgun (WGS) entry which is preliminary data.</text>
</comment>